<name>A0A5B8MNY1_9CHLO</name>
<dbReference type="OrthoDB" id="509308at2759"/>
<dbReference type="AlphaFoldDB" id="A0A5B8MNY1"/>
<organism evidence="2 3">
    <name type="scientific">Chloropicon primus</name>
    <dbReference type="NCBI Taxonomy" id="1764295"/>
    <lineage>
        <taxon>Eukaryota</taxon>
        <taxon>Viridiplantae</taxon>
        <taxon>Chlorophyta</taxon>
        <taxon>Chloropicophyceae</taxon>
        <taxon>Chloropicales</taxon>
        <taxon>Chloropicaceae</taxon>
        <taxon>Chloropicon</taxon>
    </lineage>
</organism>
<evidence type="ECO:0000256" key="1">
    <source>
        <dbReference type="SAM" id="MobiDB-lite"/>
    </source>
</evidence>
<protein>
    <submittedName>
        <fullName evidence="2">Uncharacterized protein</fullName>
    </submittedName>
</protein>
<keyword evidence="3" id="KW-1185">Reference proteome</keyword>
<feature type="region of interest" description="Disordered" evidence="1">
    <location>
        <begin position="117"/>
        <end position="164"/>
    </location>
</feature>
<proteinExistence type="predicted"/>
<reference evidence="2 3" key="1">
    <citation type="submission" date="2018-07" db="EMBL/GenBank/DDBJ databases">
        <title>The complete nuclear genome of the prasinophyte Chloropicon primus (CCMP1205).</title>
        <authorList>
            <person name="Pombert J.-F."/>
            <person name="Otis C."/>
            <person name="Turmel M."/>
            <person name="Lemieux C."/>
        </authorList>
    </citation>
    <scope>NUCLEOTIDE SEQUENCE [LARGE SCALE GENOMIC DNA]</scope>
    <source>
        <strain evidence="2 3">CCMP1205</strain>
    </source>
</reference>
<evidence type="ECO:0000313" key="2">
    <source>
        <dbReference type="EMBL" id="QDZ21032.1"/>
    </source>
</evidence>
<evidence type="ECO:0000313" key="3">
    <source>
        <dbReference type="Proteomes" id="UP000316726"/>
    </source>
</evidence>
<accession>A0A5B8MNY1</accession>
<feature type="compositionally biased region" description="Basic and acidic residues" evidence="1">
    <location>
        <begin position="155"/>
        <end position="164"/>
    </location>
</feature>
<feature type="compositionally biased region" description="Low complexity" evidence="1">
    <location>
        <begin position="32"/>
        <end position="45"/>
    </location>
</feature>
<gene>
    <name evidence="2" type="ORF">A3770_05p35500</name>
</gene>
<feature type="region of interest" description="Disordered" evidence="1">
    <location>
        <begin position="1"/>
        <end position="45"/>
    </location>
</feature>
<dbReference type="EMBL" id="CP031038">
    <property type="protein sequence ID" value="QDZ21032.1"/>
    <property type="molecule type" value="Genomic_DNA"/>
</dbReference>
<feature type="compositionally biased region" description="Basic and acidic residues" evidence="1">
    <location>
        <begin position="138"/>
        <end position="147"/>
    </location>
</feature>
<dbReference type="Proteomes" id="UP000316726">
    <property type="component" value="Chromosome 5"/>
</dbReference>
<sequence length="193" mass="21330">MRGSGLGRGECRRRGHGVVTRARAERGKARTQTKTLTQTQTSGLGSGTKVDPRIVGVLGVCVAAFLVSKVAGRKKGSVDRLVSRGMLDEDRDREKDPYFQNMMKNINTVQVETLSRQQIEQARRRRAGDLAKKKKSTGGREGDKLEDFSIPDNHPWAEKKEVDASDEELIKARLAVKRGLPLENLDDGDQGAF</sequence>